<dbReference type="Proteomes" id="UP000065261">
    <property type="component" value="Chromosome I"/>
</dbReference>
<dbReference type="Pfam" id="PF01648">
    <property type="entry name" value="ACPS"/>
    <property type="match status" value="1"/>
</dbReference>
<dbReference type="InterPro" id="IPR050559">
    <property type="entry name" value="P-Pant_transferase_sf"/>
</dbReference>
<dbReference type="GO" id="GO:0005829">
    <property type="term" value="C:cytosol"/>
    <property type="evidence" value="ECO:0007669"/>
    <property type="project" value="TreeGrafter"/>
</dbReference>
<evidence type="ECO:0000259" key="3">
    <source>
        <dbReference type="Pfam" id="PF01648"/>
    </source>
</evidence>
<comment type="similarity">
    <text evidence="1">Belongs to the P-Pant transferase superfamily. Gsp/Sfp/HetI/AcpT family.</text>
</comment>
<protein>
    <recommendedName>
        <fullName evidence="3">4'-phosphopantetheinyl transferase domain-containing protein</fullName>
    </recommendedName>
</protein>
<dbReference type="SUPFAM" id="SSF56214">
    <property type="entry name" value="4'-phosphopantetheinyl transferase"/>
    <property type="match status" value="1"/>
</dbReference>
<dbReference type="EMBL" id="CP011034">
    <property type="protein sequence ID" value="ALS32733.1"/>
    <property type="molecule type" value="Genomic_DNA"/>
</dbReference>
<reference evidence="4 5" key="1">
    <citation type="submission" date="2015-03" db="EMBL/GenBank/DDBJ databases">
        <authorList>
            <person name="Murphy D."/>
        </authorList>
    </citation>
    <scope>NUCLEOTIDE SEQUENCE [LARGE SCALE GENOMIC DNA]</scope>
    <source>
        <strain evidence="4 5">KMM 520</strain>
    </source>
</reference>
<sequence length="248" mass="27797">MSSLYFKNTLQINQPFSNNKSPILLFDAKTLDISQFNLPDYLSPFELQIINRRKSTSAKQEYLATRLLLKYLVITSHPNMAGIKPCNISSEFNLQTSKLALHINNSHTVINTCISHSNGFVGAALNPTKAQFGFDIEKISTKRPFEKLAKHFYHTDEIALITKPTNAEDQAKHFFRIWTLKEALAKATSRPIAKLLSPNVFTELTCTQLNASSSVVGEFDISVVSEKSTDWQCSLINLAILGRAIAFK</sequence>
<dbReference type="RefSeq" id="WP_058373162.1">
    <property type="nucleotide sequence ID" value="NZ_CP011034.1"/>
</dbReference>
<dbReference type="KEGG" id="ptn:PTRA_a1534"/>
<dbReference type="InterPro" id="IPR037143">
    <property type="entry name" value="4-PPantetheinyl_Trfase_dom_sf"/>
</dbReference>
<dbReference type="AlphaFoldDB" id="A0A0U2V423"/>
<dbReference type="GO" id="GO:0019878">
    <property type="term" value="P:lysine biosynthetic process via aminoadipic acid"/>
    <property type="evidence" value="ECO:0007669"/>
    <property type="project" value="TreeGrafter"/>
</dbReference>
<dbReference type="PATRIC" id="fig|1315283.4.peg.1326"/>
<dbReference type="Gene3D" id="3.90.470.20">
    <property type="entry name" value="4'-phosphopantetheinyl transferase domain"/>
    <property type="match status" value="2"/>
</dbReference>
<dbReference type="PANTHER" id="PTHR12215:SF10">
    <property type="entry name" value="L-AMINOADIPATE-SEMIALDEHYDE DEHYDROGENASE-PHOSPHOPANTETHEINYL TRANSFERASE"/>
    <property type="match status" value="1"/>
</dbReference>
<dbReference type="PANTHER" id="PTHR12215">
    <property type="entry name" value="PHOSPHOPANTETHEINE TRANSFERASE"/>
    <property type="match status" value="1"/>
</dbReference>
<dbReference type="GO" id="GO:0000287">
    <property type="term" value="F:magnesium ion binding"/>
    <property type="evidence" value="ECO:0007669"/>
    <property type="project" value="InterPro"/>
</dbReference>
<evidence type="ECO:0000313" key="5">
    <source>
        <dbReference type="Proteomes" id="UP000065261"/>
    </source>
</evidence>
<feature type="domain" description="4'-phosphopantetheinyl transferase" evidence="3">
    <location>
        <begin position="132"/>
        <end position="212"/>
    </location>
</feature>
<name>A0A0U2V423_9GAMM</name>
<evidence type="ECO:0000256" key="1">
    <source>
        <dbReference type="ARBA" id="ARBA00010990"/>
    </source>
</evidence>
<evidence type="ECO:0000256" key="2">
    <source>
        <dbReference type="ARBA" id="ARBA00022679"/>
    </source>
</evidence>
<organism evidence="4">
    <name type="scientific">Pseudoalteromonas translucida KMM 520</name>
    <dbReference type="NCBI Taxonomy" id="1315283"/>
    <lineage>
        <taxon>Bacteria</taxon>
        <taxon>Pseudomonadati</taxon>
        <taxon>Pseudomonadota</taxon>
        <taxon>Gammaproteobacteria</taxon>
        <taxon>Alteromonadales</taxon>
        <taxon>Pseudoalteromonadaceae</taxon>
        <taxon>Pseudoalteromonas</taxon>
    </lineage>
</organism>
<dbReference type="OrthoDB" id="9808281at2"/>
<gene>
    <name evidence="4" type="ORF">PTRA_a1534</name>
</gene>
<proteinExistence type="inferred from homology"/>
<evidence type="ECO:0000313" key="4">
    <source>
        <dbReference type="EMBL" id="ALS32733.1"/>
    </source>
</evidence>
<keyword evidence="2" id="KW-0808">Transferase</keyword>
<dbReference type="InterPro" id="IPR008278">
    <property type="entry name" value="4-PPantetheinyl_Trfase_dom"/>
</dbReference>
<accession>A0A0U2V423</accession>
<dbReference type="GO" id="GO:0008897">
    <property type="term" value="F:holo-[acyl-carrier-protein] synthase activity"/>
    <property type="evidence" value="ECO:0007669"/>
    <property type="project" value="InterPro"/>
</dbReference>